<protein>
    <submittedName>
        <fullName evidence="3">Nuclear transport factor 2 family protein</fullName>
    </submittedName>
</protein>
<accession>A0A7K3LQG5</accession>
<dbReference type="Proteomes" id="UP000466307">
    <property type="component" value="Unassembled WGS sequence"/>
</dbReference>
<evidence type="ECO:0000256" key="1">
    <source>
        <dbReference type="SAM" id="MobiDB-lite"/>
    </source>
</evidence>
<comment type="caution">
    <text evidence="3">The sequence shown here is derived from an EMBL/GenBank/DDBJ whole genome shotgun (WGS) entry which is preliminary data.</text>
</comment>
<gene>
    <name evidence="3" type="ORF">GYA93_12060</name>
</gene>
<dbReference type="EMBL" id="JAADZU010000035">
    <property type="protein sequence ID" value="NDK90311.1"/>
    <property type="molecule type" value="Genomic_DNA"/>
</dbReference>
<dbReference type="SUPFAM" id="SSF54427">
    <property type="entry name" value="NTF2-like"/>
    <property type="match status" value="1"/>
</dbReference>
<name>A0A7K3LQG5_9ACTN</name>
<evidence type="ECO:0000313" key="4">
    <source>
        <dbReference type="Proteomes" id="UP000466307"/>
    </source>
</evidence>
<keyword evidence="4" id="KW-1185">Reference proteome</keyword>
<dbReference type="Gene3D" id="3.10.450.50">
    <property type="match status" value="1"/>
</dbReference>
<evidence type="ECO:0000313" key="3">
    <source>
        <dbReference type="EMBL" id="NDK90311.1"/>
    </source>
</evidence>
<feature type="compositionally biased region" description="Low complexity" evidence="1">
    <location>
        <begin position="8"/>
        <end position="21"/>
    </location>
</feature>
<dbReference type="InterPro" id="IPR032710">
    <property type="entry name" value="NTF2-like_dom_sf"/>
</dbReference>
<proteinExistence type="predicted"/>
<feature type="domain" description="SnoaL-like" evidence="2">
    <location>
        <begin position="28"/>
        <end position="143"/>
    </location>
</feature>
<reference evidence="3 4" key="1">
    <citation type="submission" date="2020-01" db="EMBL/GenBank/DDBJ databases">
        <title>Investigation of new actinobacteria for the biodesulphurisation of diesel fuel.</title>
        <authorList>
            <person name="Athi Narayanan S.M."/>
        </authorList>
    </citation>
    <scope>NUCLEOTIDE SEQUENCE [LARGE SCALE GENOMIC DNA]</scope>
    <source>
        <strain evidence="3 4">213E</strain>
    </source>
</reference>
<sequence length="177" mass="19747">MSHPPASPLTESTPATPLTPSTLDRLTRLEDLEQIRSLDARYCRHLDDGDWDALLDLFTEDGEFDGLGHPRGKAELRTFFAGLAAGGLTAFWHFITNLDIELDGDTATVHSFLWQPCVTDGTASIAAGRYTDQVVKVDGVWRYRVKQVRFHFFGPLADGWDENLFALDTARRAAVRP</sequence>
<dbReference type="AlphaFoldDB" id="A0A7K3LQG5"/>
<dbReference type="InterPro" id="IPR037401">
    <property type="entry name" value="SnoaL-like"/>
</dbReference>
<dbReference type="CDD" id="cd00531">
    <property type="entry name" value="NTF2_like"/>
    <property type="match status" value="1"/>
</dbReference>
<dbReference type="RefSeq" id="WP_059036982.1">
    <property type="nucleotide sequence ID" value="NZ_JAADZU010000035.1"/>
</dbReference>
<feature type="region of interest" description="Disordered" evidence="1">
    <location>
        <begin position="1"/>
        <end position="21"/>
    </location>
</feature>
<evidence type="ECO:0000259" key="2">
    <source>
        <dbReference type="Pfam" id="PF13577"/>
    </source>
</evidence>
<dbReference type="Pfam" id="PF13577">
    <property type="entry name" value="SnoaL_4"/>
    <property type="match status" value="1"/>
</dbReference>
<organism evidence="3 4">
    <name type="scientific">Gordonia desulfuricans</name>
    <dbReference type="NCBI Taxonomy" id="89051"/>
    <lineage>
        <taxon>Bacteria</taxon>
        <taxon>Bacillati</taxon>
        <taxon>Actinomycetota</taxon>
        <taxon>Actinomycetes</taxon>
        <taxon>Mycobacteriales</taxon>
        <taxon>Gordoniaceae</taxon>
        <taxon>Gordonia</taxon>
    </lineage>
</organism>